<accession>A0ACC0VIN9</accession>
<proteinExistence type="predicted"/>
<evidence type="ECO:0000313" key="2">
    <source>
        <dbReference type="Proteomes" id="UP001163321"/>
    </source>
</evidence>
<organism evidence="1 2">
    <name type="scientific">Peronosclerospora sorghi</name>
    <dbReference type="NCBI Taxonomy" id="230839"/>
    <lineage>
        <taxon>Eukaryota</taxon>
        <taxon>Sar</taxon>
        <taxon>Stramenopiles</taxon>
        <taxon>Oomycota</taxon>
        <taxon>Peronosporomycetes</taxon>
        <taxon>Peronosporales</taxon>
        <taxon>Peronosporaceae</taxon>
        <taxon>Peronosclerospora</taxon>
    </lineage>
</organism>
<dbReference type="EMBL" id="CM047588">
    <property type="protein sequence ID" value="KAI9905996.1"/>
    <property type="molecule type" value="Genomic_DNA"/>
</dbReference>
<reference evidence="1 2" key="1">
    <citation type="journal article" date="2022" name="bioRxiv">
        <title>The genome of the oomycete Peronosclerospora sorghi, a cosmopolitan pathogen of maize and sorghum, is inflated with dispersed pseudogenes.</title>
        <authorList>
            <person name="Fletcher K."/>
            <person name="Martin F."/>
            <person name="Isakeit T."/>
            <person name="Cavanaugh K."/>
            <person name="Magill C."/>
            <person name="Michelmore R."/>
        </authorList>
    </citation>
    <scope>NUCLEOTIDE SEQUENCE [LARGE SCALE GENOMIC DNA]</scope>
    <source>
        <strain evidence="1">P6</strain>
    </source>
</reference>
<dbReference type="Proteomes" id="UP001163321">
    <property type="component" value="Chromosome 9"/>
</dbReference>
<sequence length="131" mass="14709">MKDRVAAMWWTVKPDLDATTRSFGVTGWLANTRYVFRLRCRTNETTWSPYSEASTSCRTLPGGIVSIRGEQDDDILSASRSKHASLQNGEKKRPSDEEGTEESERLIFVVEGSQACARLVQQYQAEAMDVS</sequence>
<name>A0ACC0VIN9_9STRA</name>
<gene>
    <name evidence="1" type="ORF">PsorP6_014066</name>
</gene>
<keyword evidence="2" id="KW-1185">Reference proteome</keyword>
<protein>
    <submittedName>
        <fullName evidence="1">Uncharacterized protein</fullName>
    </submittedName>
</protein>
<evidence type="ECO:0000313" key="1">
    <source>
        <dbReference type="EMBL" id="KAI9905996.1"/>
    </source>
</evidence>
<comment type="caution">
    <text evidence="1">The sequence shown here is derived from an EMBL/GenBank/DDBJ whole genome shotgun (WGS) entry which is preliminary data.</text>
</comment>